<protein>
    <submittedName>
        <fullName evidence="2">Uncharacterized protein</fullName>
    </submittedName>
</protein>
<feature type="compositionally biased region" description="Low complexity" evidence="1">
    <location>
        <begin position="18"/>
        <end position="27"/>
    </location>
</feature>
<reference evidence="3" key="1">
    <citation type="submission" date="2017-01" db="EMBL/GenBank/DDBJ databases">
        <authorList>
            <person name="Wang Y."/>
            <person name="White M."/>
            <person name="Kvist S."/>
            <person name="Moncalvo J.-M."/>
        </authorList>
    </citation>
    <scope>NUCLEOTIDE SEQUENCE [LARGE SCALE GENOMIC DNA]</scope>
    <source>
        <strain evidence="3">ID-206-W2</strain>
    </source>
</reference>
<dbReference type="EMBL" id="LSSM01001697">
    <property type="protein sequence ID" value="OMJ25131.1"/>
    <property type="molecule type" value="Genomic_DNA"/>
</dbReference>
<sequence length="174" mass="19295">MTPTPLNSSKFEPESSKTEPSSTSQIQIMTSTPLESTKFEPEHSSIDQISTSLLSVFKSYSNDYYSLKSIFSSSTTTLSSSFNDSQNLCDSSSLIMNLSVTSYPYIKMYDSNNPIIVPCSRSDFQFDFDIDSDSDIFVAFTDMGGFSSASGYSESYFGFSSGNYYINRVSVPRN</sequence>
<organism evidence="2 3">
    <name type="scientific">Smittium culicis</name>
    <dbReference type="NCBI Taxonomy" id="133412"/>
    <lineage>
        <taxon>Eukaryota</taxon>
        <taxon>Fungi</taxon>
        <taxon>Fungi incertae sedis</taxon>
        <taxon>Zoopagomycota</taxon>
        <taxon>Kickxellomycotina</taxon>
        <taxon>Harpellomycetes</taxon>
        <taxon>Harpellales</taxon>
        <taxon>Legeriomycetaceae</taxon>
        <taxon>Smittium</taxon>
    </lineage>
</organism>
<comment type="caution">
    <text evidence="2">The sequence shown here is derived from an EMBL/GenBank/DDBJ whole genome shotgun (WGS) entry which is preliminary data.</text>
</comment>
<evidence type="ECO:0000256" key="1">
    <source>
        <dbReference type="SAM" id="MobiDB-lite"/>
    </source>
</evidence>
<dbReference type="Proteomes" id="UP000187429">
    <property type="component" value="Unassembled WGS sequence"/>
</dbReference>
<evidence type="ECO:0000313" key="2">
    <source>
        <dbReference type="EMBL" id="OMJ25131.1"/>
    </source>
</evidence>
<keyword evidence="3" id="KW-1185">Reference proteome</keyword>
<gene>
    <name evidence="2" type="ORF">AYI69_g4394</name>
</gene>
<evidence type="ECO:0000313" key="3">
    <source>
        <dbReference type="Proteomes" id="UP000187429"/>
    </source>
</evidence>
<dbReference type="AlphaFoldDB" id="A0A1R1YDX9"/>
<feature type="region of interest" description="Disordered" evidence="1">
    <location>
        <begin position="1"/>
        <end position="27"/>
    </location>
</feature>
<accession>A0A1R1YDX9</accession>
<name>A0A1R1YDX9_9FUNG</name>
<proteinExistence type="predicted"/>